<feature type="transmembrane region" description="Helical" evidence="1">
    <location>
        <begin position="183"/>
        <end position="201"/>
    </location>
</feature>
<proteinExistence type="predicted"/>
<sequence>MIEVTEKTTFVKLTPLYIILGLLFLLLSLTQRGIGWGDYTATVLYFSVPSVVVGVLFQLYPVLQGIPSKLQALTYLHLLLFLSSFCLYILELSFGVPYFLSSLIYMVYILFNTRRYSGQVQLFFLVGSVFYLLASYFILVGETNQFLVKHTLAVGFLLTVSFGGIYLLLPMLQLERLYFSNNIWLHLSFHTFFTIDFLISWKRFSFQHIYISGLLILATLLFHLFILYKTLSRRESPLKGLDPSIRAFLLSLIMLTTALVVGVLSAGSQDFSILKLHSDVLLYGFFPILTLGASYHIIPFMLWWKGFAPKLGKEKVPTLKELFPEKFLEISLLLISFSLFGMVGSLFLKGIVQIFFSITYALGIMLFLLPSLRLSYKFLKA</sequence>
<reference evidence="2 3" key="1">
    <citation type="submission" date="2018-10" db="EMBL/GenBank/DDBJ databases">
        <title>Genomic Encyclopedia of Archaeal and Bacterial Type Strains, Phase II (KMG-II): from individual species to whole genera.</title>
        <authorList>
            <person name="Goeker M."/>
        </authorList>
    </citation>
    <scope>NUCLEOTIDE SEQUENCE [LARGE SCALE GENOMIC DNA]</scope>
    <source>
        <strain evidence="2 3">DSM 16510</strain>
    </source>
</reference>
<protein>
    <submittedName>
        <fullName evidence="2">Uncharacterized protein</fullName>
    </submittedName>
</protein>
<feature type="transmembrane region" description="Helical" evidence="1">
    <location>
        <begin position="327"/>
        <end position="348"/>
    </location>
</feature>
<feature type="transmembrane region" description="Helical" evidence="1">
    <location>
        <begin position="120"/>
        <end position="139"/>
    </location>
</feature>
<evidence type="ECO:0000313" key="3">
    <source>
        <dbReference type="Proteomes" id="UP000267841"/>
    </source>
</evidence>
<organism evidence="2 3">
    <name type="scientific">Hydrogenivirga caldilitoris</name>
    <dbReference type="NCBI Taxonomy" id="246264"/>
    <lineage>
        <taxon>Bacteria</taxon>
        <taxon>Pseudomonadati</taxon>
        <taxon>Aquificota</taxon>
        <taxon>Aquificia</taxon>
        <taxon>Aquificales</taxon>
        <taxon>Aquificaceae</taxon>
        <taxon>Hydrogenivirga</taxon>
    </lineage>
</organism>
<feature type="transmembrane region" description="Helical" evidence="1">
    <location>
        <begin position="12"/>
        <end position="30"/>
    </location>
</feature>
<feature type="transmembrane region" description="Helical" evidence="1">
    <location>
        <begin position="42"/>
        <end position="60"/>
    </location>
</feature>
<feature type="transmembrane region" description="Helical" evidence="1">
    <location>
        <begin position="207"/>
        <end position="228"/>
    </location>
</feature>
<feature type="transmembrane region" description="Helical" evidence="1">
    <location>
        <begin position="280"/>
        <end position="306"/>
    </location>
</feature>
<keyword evidence="3" id="KW-1185">Reference proteome</keyword>
<comment type="caution">
    <text evidence="2">The sequence shown here is derived from an EMBL/GenBank/DDBJ whole genome shotgun (WGS) entry which is preliminary data.</text>
</comment>
<feature type="transmembrane region" description="Helical" evidence="1">
    <location>
        <begin position="151"/>
        <end position="171"/>
    </location>
</feature>
<gene>
    <name evidence="2" type="ORF">BCF55_0672</name>
</gene>
<accession>A0A497XQG9</accession>
<evidence type="ECO:0000256" key="1">
    <source>
        <dbReference type="SAM" id="Phobius"/>
    </source>
</evidence>
<dbReference type="Proteomes" id="UP000267841">
    <property type="component" value="Unassembled WGS sequence"/>
</dbReference>
<keyword evidence="1" id="KW-0812">Transmembrane</keyword>
<dbReference type="AlphaFoldDB" id="A0A497XQG9"/>
<name>A0A497XQG9_9AQUI</name>
<feature type="transmembrane region" description="Helical" evidence="1">
    <location>
        <begin position="354"/>
        <end position="372"/>
    </location>
</feature>
<dbReference type="EMBL" id="RCCJ01000001">
    <property type="protein sequence ID" value="RLJ70400.1"/>
    <property type="molecule type" value="Genomic_DNA"/>
</dbReference>
<feature type="transmembrane region" description="Helical" evidence="1">
    <location>
        <begin position="248"/>
        <end position="268"/>
    </location>
</feature>
<feature type="transmembrane region" description="Helical" evidence="1">
    <location>
        <begin position="72"/>
        <end position="90"/>
    </location>
</feature>
<dbReference type="RefSeq" id="WP_121009956.1">
    <property type="nucleotide sequence ID" value="NZ_RCCJ01000001.1"/>
</dbReference>
<evidence type="ECO:0000313" key="2">
    <source>
        <dbReference type="EMBL" id="RLJ70400.1"/>
    </source>
</evidence>
<dbReference type="OrthoDB" id="12496at2"/>
<keyword evidence="1" id="KW-0472">Membrane</keyword>
<keyword evidence="1" id="KW-1133">Transmembrane helix</keyword>